<gene>
    <name evidence="1" type="ORF">UR73_C0037G0002</name>
</gene>
<dbReference type="AlphaFoldDB" id="A0A0G0BZR7"/>
<organism evidence="1 2">
    <name type="scientific">candidate division WS6 bacterium GW2011_GWF1_35_23</name>
    <dbReference type="NCBI Taxonomy" id="1619097"/>
    <lineage>
        <taxon>Bacteria</taxon>
        <taxon>Candidatus Dojkabacteria</taxon>
    </lineage>
</organism>
<accession>A0A0G0BZR7</accession>
<dbReference type="EMBL" id="LBQH01000037">
    <property type="protein sequence ID" value="KKP74693.1"/>
    <property type="molecule type" value="Genomic_DNA"/>
</dbReference>
<evidence type="ECO:0000313" key="1">
    <source>
        <dbReference type="EMBL" id="KKP74693.1"/>
    </source>
</evidence>
<protein>
    <submittedName>
        <fullName evidence="1">Uncharacterized protein</fullName>
    </submittedName>
</protein>
<name>A0A0G0BZR7_9BACT</name>
<dbReference type="Proteomes" id="UP000034816">
    <property type="component" value="Unassembled WGS sequence"/>
</dbReference>
<reference evidence="1 2" key="1">
    <citation type="journal article" date="2015" name="Nature">
        <title>rRNA introns, odd ribosomes, and small enigmatic genomes across a large radiation of phyla.</title>
        <authorList>
            <person name="Brown C.T."/>
            <person name="Hug L.A."/>
            <person name="Thomas B.C."/>
            <person name="Sharon I."/>
            <person name="Castelle C.J."/>
            <person name="Singh A."/>
            <person name="Wilkins M.J."/>
            <person name="Williams K.H."/>
            <person name="Banfield J.F."/>
        </authorList>
    </citation>
    <scope>NUCLEOTIDE SEQUENCE [LARGE SCALE GENOMIC DNA]</scope>
</reference>
<proteinExistence type="predicted"/>
<evidence type="ECO:0000313" key="2">
    <source>
        <dbReference type="Proteomes" id="UP000034816"/>
    </source>
</evidence>
<comment type="caution">
    <text evidence="1">The sequence shown here is derived from an EMBL/GenBank/DDBJ whole genome shotgun (WGS) entry which is preliminary data.</text>
</comment>
<sequence>MKSIHFSLIKGVKKMAIETYLIEESEKMIAEPEHLEEWLKTVEELGLEGQKKLTKEEKSPIPFPKMRRVEYRVYETLCPNKEDVLKYSNNTIPLRVLSLIALAQREQYFVIIEIWDDHASPDPVAVGFADSSGLYGENRNAFIIARWGDELRSFPELLKIAKEKWTIKNTTELKSRISDAQKKLETIQNQADKYFIGEFVFI</sequence>